<dbReference type="RefSeq" id="WP_322410302.1">
    <property type="nucleotide sequence ID" value="NZ_CP139779.1"/>
</dbReference>
<accession>A0ABZ0V954</accession>
<dbReference type="EMBL" id="CP139779">
    <property type="protein sequence ID" value="WQB70152.1"/>
    <property type="molecule type" value="Genomic_DNA"/>
</dbReference>
<keyword evidence="3" id="KW-1185">Reference proteome</keyword>
<organism evidence="2 3">
    <name type="scientific">Microbacterium invictum</name>
    <dbReference type="NCBI Taxonomy" id="515415"/>
    <lineage>
        <taxon>Bacteria</taxon>
        <taxon>Bacillati</taxon>
        <taxon>Actinomycetota</taxon>
        <taxon>Actinomycetes</taxon>
        <taxon>Micrococcales</taxon>
        <taxon>Microbacteriaceae</taxon>
        <taxon>Microbacterium</taxon>
    </lineage>
</organism>
<dbReference type="Proteomes" id="UP001324533">
    <property type="component" value="Chromosome"/>
</dbReference>
<feature type="compositionally biased region" description="Basic and acidic residues" evidence="1">
    <location>
        <begin position="8"/>
        <end position="22"/>
    </location>
</feature>
<gene>
    <name evidence="2" type="ORF">T9R20_15855</name>
</gene>
<evidence type="ECO:0000313" key="2">
    <source>
        <dbReference type="EMBL" id="WQB70152.1"/>
    </source>
</evidence>
<reference evidence="2 3" key="1">
    <citation type="submission" date="2023-06" db="EMBL/GenBank/DDBJ databases">
        <title>Rock-solubilizing bacteria, Microbacterium invictum, promotes re-establishment of vegetation in rocky wasteland by accelerating rock bio-weathering and reshaping soil bacterial community.</title>
        <authorList>
            <person name="Liu C."/>
        </authorList>
    </citation>
    <scope>NUCLEOTIDE SEQUENCE [LARGE SCALE GENOMIC DNA]</scope>
    <source>
        <strain evidence="2 3">X-18</strain>
    </source>
</reference>
<protein>
    <submittedName>
        <fullName evidence="2">Uncharacterized protein</fullName>
    </submittedName>
</protein>
<sequence>MTTTDPHPSPDSRLSPDGRLSPDRVLRHDSDLEDVLELLLDRALNPRQVWLLFLDDEHRLTGPVMPCDDYPLDPYGLEKTDDLGLVPCAEILTAWIGDLLSAIGAARAVIVWERRGSRDFTPDERAWARAMAIECGAEGVDLRAQFVLHDDGIRQLTADDHLG</sequence>
<proteinExistence type="predicted"/>
<evidence type="ECO:0000256" key="1">
    <source>
        <dbReference type="SAM" id="MobiDB-lite"/>
    </source>
</evidence>
<feature type="region of interest" description="Disordered" evidence="1">
    <location>
        <begin position="1"/>
        <end position="22"/>
    </location>
</feature>
<evidence type="ECO:0000313" key="3">
    <source>
        <dbReference type="Proteomes" id="UP001324533"/>
    </source>
</evidence>
<name>A0ABZ0V954_9MICO</name>